<sequence>MKILFSDYVLGAGVATDLVNTAPRVRSDGDGLPETVALANFLAEHGLAPAALDGGGHPAASDVTAVHRLRDETRAAMESESEDELAAAAGALVARAGVGPRLQRDGGGHWRWAAATAKGAPLADELAVLVGVGLLGALHSLGGGRFRACASPECEGAFVDTSRAGRRRFCMPEICGNRVNVANHRARRRATGA</sequence>
<comment type="caution">
    <text evidence="2">The sequence shown here is derived from an EMBL/GenBank/DDBJ whole genome shotgun (WGS) entry which is preliminary data.</text>
</comment>
<keyword evidence="3" id="KW-1185">Reference proteome</keyword>
<gene>
    <name evidence="2" type="ORF">EFW17_07065</name>
</gene>
<accession>A0A3N0ED46</accession>
<protein>
    <submittedName>
        <fullName evidence="2">Zf-CGNR multi-domain protein</fullName>
    </submittedName>
</protein>
<feature type="domain" description="Zinc finger CGNR" evidence="1">
    <location>
        <begin position="145"/>
        <end position="188"/>
    </location>
</feature>
<evidence type="ECO:0000313" key="2">
    <source>
        <dbReference type="EMBL" id="RNL85721.1"/>
    </source>
</evidence>
<name>A0A3N0ED46_9ACTN</name>
<reference evidence="2 3" key="1">
    <citation type="submission" date="2018-11" db="EMBL/GenBank/DDBJ databases">
        <title>The genome draft of YIM 96095.</title>
        <authorList>
            <person name="Tang S.-K."/>
            <person name="Chunyu W.-X."/>
            <person name="Feng Y.-Z."/>
        </authorList>
    </citation>
    <scope>NUCLEOTIDE SEQUENCE [LARGE SCALE GENOMIC DNA]</scope>
    <source>
        <strain evidence="2 3">YIM 96095</strain>
    </source>
</reference>
<dbReference type="Gene3D" id="1.10.3300.10">
    <property type="entry name" value="Jann2411-like domain"/>
    <property type="match status" value="1"/>
</dbReference>
<dbReference type="Pfam" id="PF11706">
    <property type="entry name" value="zf-CGNR"/>
    <property type="match status" value="1"/>
</dbReference>
<dbReference type="Pfam" id="PF07336">
    <property type="entry name" value="ABATE"/>
    <property type="match status" value="1"/>
</dbReference>
<dbReference type="Proteomes" id="UP000269198">
    <property type="component" value="Unassembled WGS sequence"/>
</dbReference>
<evidence type="ECO:0000259" key="1">
    <source>
        <dbReference type="Pfam" id="PF11706"/>
    </source>
</evidence>
<proteinExistence type="predicted"/>
<dbReference type="EMBL" id="RJMB01000005">
    <property type="protein sequence ID" value="RNL85721.1"/>
    <property type="molecule type" value="Genomic_DNA"/>
</dbReference>
<dbReference type="InterPro" id="IPR021005">
    <property type="entry name" value="Znf_CGNR"/>
</dbReference>
<dbReference type="PANTHER" id="PTHR35525">
    <property type="entry name" value="BLL6575 PROTEIN"/>
    <property type="match status" value="1"/>
</dbReference>
<dbReference type="InterPro" id="IPR023286">
    <property type="entry name" value="ABATE_dom_sf"/>
</dbReference>
<dbReference type="SUPFAM" id="SSF160904">
    <property type="entry name" value="Jann2411-like"/>
    <property type="match status" value="1"/>
</dbReference>
<evidence type="ECO:0000313" key="3">
    <source>
        <dbReference type="Proteomes" id="UP000269198"/>
    </source>
</evidence>
<dbReference type="OrthoDB" id="3531194at2"/>
<dbReference type="InterPro" id="IPR010852">
    <property type="entry name" value="ABATE"/>
</dbReference>
<organism evidence="2 3">
    <name type="scientific">Halostreptopolyspora alba</name>
    <dbReference type="NCBI Taxonomy" id="2487137"/>
    <lineage>
        <taxon>Bacteria</taxon>
        <taxon>Bacillati</taxon>
        <taxon>Actinomycetota</taxon>
        <taxon>Actinomycetes</taxon>
        <taxon>Streptosporangiales</taxon>
        <taxon>Nocardiopsidaceae</taxon>
        <taxon>Halostreptopolyspora</taxon>
    </lineage>
</organism>
<dbReference type="AlphaFoldDB" id="A0A3N0ED46"/>
<dbReference type="PANTHER" id="PTHR35525:SF3">
    <property type="entry name" value="BLL6575 PROTEIN"/>
    <property type="match status" value="1"/>
</dbReference>